<evidence type="ECO:0000256" key="4">
    <source>
        <dbReference type="ARBA" id="ARBA00022519"/>
    </source>
</evidence>
<dbReference type="PANTHER" id="PTHR33162:SF1">
    <property type="entry name" value="SEC-INDEPENDENT PROTEIN TRANSLOCASE PROTEIN TATA, CHLOROPLASTIC"/>
    <property type="match status" value="1"/>
</dbReference>
<dbReference type="InterPro" id="IPR018448">
    <property type="entry name" value="TatB"/>
</dbReference>
<keyword evidence="3 10" id="KW-1003">Cell membrane</keyword>
<feature type="region of interest" description="Disordered" evidence="12">
    <location>
        <begin position="183"/>
        <end position="216"/>
    </location>
</feature>
<evidence type="ECO:0000256" key="1">
    <source>
        <dbReference type="ARBA" id="ARBA00004167"/>
    </source>
</evidence>
<protein>
    <recommendedName>
        <fullName evidence="10">Sec-independent protein translocase protein TatB</fullName>
    </recommendedName>
</protein>
<keyword evidence="6 10" id="KW-0653">Protein transport</keyword>
<organism evidence="13 14">
    <name type="scientific">Formivibrio citricus</name>
    <dbReference type="NCBI Taxonomy" id="83765"/>
    <lineage>
        <taxon>Bacteria</taxon>
        <taxon>Pseudomonadati</taxon>
        <taxon>Pseudomonadota</taxon>
        <taxon>Betaproteobacteria</taxon>
        <taxon>Neisseriales</taxon>
        <taxon>Chitinibacteraceae</taxon>
        <taxon>Formivibrio</taxon>
    </lineage>
</organism>
<dbReference type="PRINTS" id="PR01506">
    <property type="entry name" value="TATBPROTEIN"/>
</dbReference>
<feature type="region of interest" description="Disordered" evidence="12">
    <location>
        <begin position="84"/>
        <end position="116"/>
    </location>
</feature>
<evidence type="ECO:0000256" key="2">
    <source>
        <dbReference type="ARBA" id="ARBA00022448"/>
    </source>
</evidence>
<evidence type="ECO:0000256" key="5">
    <source>
        <dbReference type="ARBA" id="ARBA00022692"/>
    </source>
</evidence>
<accession>A0A1I5C6N1</accession>
<dbReference type="GO" id="GO:0043953">
    <property type="term" value="P:protein transport by the Tat complex"/>
    <property type="evidence" value="ECO:0007669"/>
    <property type="project" value="UniProtKB-UniRule"/>
</dbReference>
<dbReference type="HAMAP" id="MF_00237">
    <property type="entry name" value="TatB"/>
    <property type="match status" value="1"/>
</dbReference>
<dbReference type="Pfam" id="PF02416">
    <property type="entry name" value="TatA_B_E"/>
    <property type="match status" value="1"/>
</dbReference>
<keyword evidence="4" id="KW-0997">Cell inner membrane</keyword>
<comment type="subcellular location">
    <subcellularLocation>
        <location evidence="10">Cell membrane</location>
        <topology evidence="10">Single-pass membrane protein</topology>
    </subcellularLocation>
    <subcellularLocation>
        <location evidence="1">Membrane</location>
        <topology evidence="1">Single-pass membrane protein</topology>
    </subcellularLocation>
</comment>
<evidence type="ECO:0000256" key="11">
    <source>
        <dbReference type="SAM" id="Coils"/>
    </source>
</evidence>
<keyword evidence="2 10" id="KW-0813">Transport</keyword>
<keyword evidence="7 10" id="KW-1133">Transmembrane helix</keyword>
<dbReference type="OrthoDB" id="9816005at2"/>
<dbReference type="GO" id="GO:0008320">
    <property type="term" value="F:protein transmembrane transporter activity"/>
    <property type="evidence" value="ECO:0007669"/>
    <property type="project" value="UniProtKB-UniRule"/>
</dbReference>
<keyword evidence="11" id="KW-0175">Coiled coil</keyword>
<evidence type="ECO:0000256" key="7">
    <source>
        <dbReference type="ARBA" id="ARBA00022989"/>
    </source>
</evidence>
<evidence type="ECO:0000256" key="9">
    <source>
        <dbReference type="ARBA" id="ARBA00023136"/>
    </source>
</evidence>
<comment type="similarity">
    <text evidence="10">Belongs to the TatB family.</text>
</comment>
<gene>
    <name evidence="10" type="primary">tatB</name>
    <name evidence="13" type="ORF">SAMN05660284_02346</name>
</gene>
<name>A0A1I5C6N1_9NEIS</name>
<keyword evidence="9 10" id="KW-0472">Membrane</keyword>
<comment type="function">
    <text evidence="10">Part of the twin-arginine translocation (Tat) system that transports large folded proteins containing a characteristic twin-arginine motif in their signal peptide across membranes. Together with TatC, TatB is part of a receptor directly interacting with Tat signal peptides. TatB may form an oligomeric binding site that transiently accommodates folded Tat precursor proteins before their translocation.</text>
</comment>
<dbReference type="Gene3D" id="1.20.5.3310">
    <property type="match status" value="1"/>
</dbReference>
<proteinExistence type="inferred from homology"/>
<evidence type="ECO:0000256" key="10">
    <source>
        <dbReference type="HAMAP-Rule" id="MF_00237"/>
    </source>
</evidence>
<dbReference type="NCBIfam" id="TIGR01410">
    <property type="entry name" value="tatB"/>
    <property type="match status" value="1"/>
</dbReference>
<dbReference type="STRING" id="83765.SAMN05660284_02346"/>
<evidence type="ECO:0000256" key="12">
    <source>
        <dbReference type="SAM" id="MobiDB-lite"/>
    </source>
</evidence>
<evidence type="ECO:0000256" key="6">
    <source>
        <dbReference type="ARBA" id="ARBA00022927"/>
    </source>
</evidence>
<dbReference type="AlphaFoldDB" id="A0A1I5C6N1"/>
<dbReference type="GO" id="GO:0033281">
    <property type="term" value="C:TAT protein transport complex"/>
    <property type="evidence" value="ECO:0007669"/>
    <property type="project" value="UniProtKB-UniRule"/>
</dbReference>
<reference evidence="14" key="1">
    <citation type="submission" date="2016-10" db="EMBL/GenBank/DDBJ databases">
        <authorList>
            <person name="Varghese N."/>
            <person name="Submissions S."/>
        </authorList>
    </citation>
    <scope>NUCLEOTIDE SEQUENCE [LARGE SCALE GENOMIC DNA]</scope>
    <source>
        <strain evidence="14">DSM 6150</strain>
    </source>
</reference>
<dbReference type="InterPro" id="IPR003369">
    <property type="entry name" value="TatA/B/E"/>
</dbReference>
<evidence type="ECO:0000256" key="8">
    <source>
        <dbReference type="ARBA" id="ARBA00023010"/>
    </source>
</evidence>
<evidence type="ECO:0000313" key="14">
    <source>
        <dbReference type="Proteomes" id="UP000242869"/>
    </source>
</evidence>
<dbReference type="RefSeq" id="WP_091196679.1">
    <property type="nucleotide sequence ID" value="NZ_FOVE01000018.1"/>
</dbReference>
<keyword evidence="5 10" id="KW-0812">Transmembrane</keyword>
<keyword evidence="14" id="KW-1185">Reference proteome</keyword>
<dbReference type="Proteomes" id="UP000242869">
    <property type="component" value="Unassembled WGS sequence"/>
</dbReference>
<sequence length="216" mass="23364">MFDISLGELSVIGAVALVVLGPEKLPKVARAAGLMLGRAQRMAADFRADLERDLHNSELAELGKQMAEEEAQVRQELAAAASGVHETFSELEKTQYGDSDPELDALENRRHGGDEHEDLVHPYHEEVDPELQSLDLQRYGGAAEDFSPLETAIVATAPAPSAEANRHEQETGVAPGAIARAEPGEGAAEAHHVPLQPDLFAAEPPTVSENIWRDRR</sequence>
<comment type="subunit">
    <text evidence="10">The Tat system comprises two distinct complexes: a TatABC complex, containing multiple copies of TatA, TatB and TatC subunits, and a separate TatA complex, containing only TatA subunits. Substrates initially bind to the TatABC complex, which probably triggers association of the separate TatA complex to form the active translocon.</text>
</comment>
<keyword evidence="8 10" id="KW-0811">Translocation</keyword>
<dbReference type="PANTHER" id="PTHR33162">
    <property type="entry name" value="SEC-INDEPENDENT PROTEIN TRANSLOCASE PROTEIN TATA, CHLOROPLASTIC"/>
    <property type="match status" value="1"/>
</dbReference>
<evidence type="ECO:0000256" key="3">
    <source>
        <dbReference type="ARBA" id="ARBA00022475"/>
    </source>
</evidence>
<dbReference type="EMBL" id="FOVE01000018">
    <property type="protein sequence ID" value="SFN82484.1"/>
    <property type="molecule type" value="Genomic_DNA"/>
</dbReference>
<feature type="compositionally biased region" description="Basic and acidic residues" evidence="12">
    <location>
        <begin position="106"/>
        <end position="116"/>
    </location>
</feature>
<feature type="coiled-coil region" evidence="11">
    <location>
        <begin position="52"/>
        <end position="79"/>
    </location>
</feature>
<evidence type="ECO:0000313" key="13">
    <source>
        <dbReference type="EMBL" id="SFN82484.1"/>
    </source>
</evidence>